<dbReference type="GO" id="GO:0004497">
    <property type="term" value="F:monooxygenase activity"/>
    <property type="evidence" value="ECO:0007669"/>
    <property type="project" value="UniProtKB-KW"/>
</dbReference>
<dbReference type="InterPro" id="IPR003430">
    <property type="entry name" value="Phenol_Hydrox"/>
</dbReference>
<dbReference type="Pfam" id="PF02332">
    <property type="entry name" value="Phenol_Hydrox"/>
    <property type="match status" value="1"/>
</dbReference>
<evidence type="ECO:0000256" key="3">
    <source>
        <dbReference type="ARBA" id="ARBA00023033"/>
    </source>
</evidence>
<evidence type="ECO:0000313" key="6">
    <source>
        <dbReference type="EMBL" id="PTL59545.1"/>
    </source>
</evidence>
<proteinExistence type="predicted"/>
<dbReference type="InterPro" id="IPR012348">
    <property type="entry name" value="RNR-like"/>
</dbReference>
<dbReference type="EC" id="1.14.13.227" evidence="1"/>
<dbReference type="SUPFAM" id="SSF47240">
    <property type="entry name" value="Ferritin-like"/>
    <property type="match status" value="1"/>
</dbReference>
<comment type="catalytic activity">
    <reaction evidence="4">
        <text>propane + NADH + O2 + H(+) = propan-2-ol + NAD(+) + H2O</text>
        <dbReference type="Rhea" id="RHEA:49992"/>
        <dbReference type="ChEBI" id="CHEBI:15377"/>
        <dbReference type="ChEBI" id="CHEBI:15378"/>
        <dbReference type="ChEBI" id="CHEBI:15379"/>
        <dbReference type="ChEBI" id="CHEBI:17824"/>
        <dbReference type="ChEBI" id="CHEBI:32879"/>
        <dbReference type="ChEBI" id="CHEBI:57540"/>
        <dbReference type="ChEBI" id="CHEBI:57945"/>
        <dbReference type="EC" id="1.14.13.227"/>
    </reaction>
</comment>
<dbReference type="RefSeq" id="WP_107568190.1">
    <property type="nucleotide sequence ID" value="NZ_PYYB01000001.1"/>
</dbReference>
<organism evidence="6 7">
    <name type="scientific">Paraconexibacter algicola</name>
    <dbReference type="NCBI Taxonomy" id="2133960"/>
    <lineage>
        <taxon>Bacteria</taxon>
        <taxon>Bacillati</taxon>
        <taxon>Actinomycetota</taxon>
        <taxon>Thermoleophilia</taxon>
        <taxon>Solirubrobacterales</taxon>
        <taxon>Paraconexibacteraceae</taxon>
        <taxon>Paraconexibacter</taxon>
    </lineage>
</organism>
<comment type="caution">
    <text evidence="6">The sequence shown here is derived from an EMBL/GenBank/DDBJ whole genome shotgun (WGS) entry which is preliminary data.</text>
</comment>
<keyword evidence="3" id="KW-0503">Monooxygenase</keyword>
<accession>A0A2T4UJZ9</accession>
<dbReference type="Proteomes" id="UP000240739">
    <property type="component" value="Unassembled WGS sequence"/>
</dbReference>
<evidence type="ECO:0000256" key="1">
    <source>
        <dbReference type="ARBA" id="ARBA00012710"/>
    </source>
</evidence>
<reference evidence="6 7" key="1">
    <citation type="submission" date="2018-03" db="EMBL/GenBank/DDBJ databases">
        <title>Aquarubrobacter algicola gen. nov., sp. nov., a novel actinobacterium isolated from shallow eutrophic lake during the end of cyanobacterial harmful algal blooms.</title>
        <authorList>
            <person name="Chun S.J."/>
        </authorList>
    </citation>
    <scope>NUCLEOTIDE SEQUENCE [LARGE SCALE GENOMIC DNA]</scope>
    <source>
        <strain evidence="6 7">Seoho-28</strain>
    </source>
</reference>
<feature type="region of interest" description="Disordered" evidence="5">
    <location>
        <begin position="1"/>
        <end position="20"/>
    </location>
</feature>
<sequence>MAVEERRGTLHPAGPPVHTSLRGTAAITLDGIDERWGTTIEREGISDARVERGIRRATADGGMADLDERWLAFLREHIQVAAFIAQDCARILDRAADRCSWGPVARNIALESSMQTRQAQAVVLYAIDLERVVGDMPLERARAQWRGAATWQPARRMLETLAVRDDWAEIVIAINLCFEPLVAQLMRFEWGSRIAHALGDPVTPVVAEATQIQQAWLRDWTGAIVRGALADPTHGEHNRAELRRWIARWGAAAQDAARTAATAAATLPGDRTADEALERVLADHRDIVESLGLG</sequence>
<evidence type="ECO:0000256" key="5">
    <source>
        <dbReference type="SAM" id="MobiDB-lite"/>
    </source>
</evidence>
<dbReference type="InterPro" id="IPR009078">
    <property type="entry name" value="Ferritin-like_SF"/>
</dbReference>
<dbReference type="Gene3D" id="1.10.620.20">
    <property type="entry name" value="Ribonucleotide Reductase, subunit A"/>
    <property type="match status" value="1"/>
</dbReference>
<evidence type="ECO:0000313" key="7">
    <source>
        <dbReference type="Proteomes" id="UP000240739"/>
    </source>
</evidence>
<keyword evidence="2" id="KW-0560">Oxidoreductase</keyword>
<dbReference type="AlphaFoldDB" id="A0A2T4UJZ9"/>
<dbReference type="OrthoDB" id="9806768at2"/>
<name>A0A2T4UJZ9_9ACTN</name>
<dbReference type="EMBL" id="PYYB01000001">
    <property type="protein sequence ID" value="PTL59545.1"/>
    <property type="molecule type" value="Genomic_DNA"/>
</dbReference>
<protein>
    <recommendedName>
        <fullName evidence="1">propane 2-monooxygenase</fullName>
        <ecNumber evidence="1">1.14.13.227</ecNumber>
    </recommendedName>
</protein>
<evidence type="ECO:0000256" key="2">
    <source>
        <dbReference type="ARBA" id="ARBA00023002"/>
    </source>
</evidence>
<gene>
    <name evidence="6" type="ORF">C7Y72_07735</name>
</gene>
<evidence type="ECO:0000256" key="4">
    <source>
        <dbReference type="ARBA" id="ARBA00048941"/>
    </source>
</evidence>
<keyword evidence="7" id="KW-1185">Reference proteome</keyword>